<evidence type="ECO:0000256" key="6">
    <source>
        <dbReference type="ARBA" id="ARBA00022801"/>
    </source>
</evidence>
<dbReference type="SMART" id="SM01011">
    <property type="entry name" value="AMP_N"/>
    <property type="match status" value="1"/>
</dbReference>
<evidence type="ECO:0000256" key="1">
    <source>
        <dbReference type="ARBA" id="ARBA00001424"/>
    </source>
</evidence>
<dbReference type="Pfam" id="PF00557">
    <property type="entry name" value="Peptidase_M24"/>
    <property type="match status" value="1"/>
</dbReference>
<dbReference type="Proteomes" id="UP000294830">
    <property type="component" value="Unassembled WGS sequence"/>
</dbReference>
<protein>
    <recommendedName>
        <fullName evidence="4">Xaa-Pro aminopeptidase</fullName>
        <ecNumber evidence="4">3.4.11.9</ecNumber>
    </recommendedName>
</protein>
<dbReference type="InterPro" id="IPR007865">
    <property type="entry name" value="Aminopep_P_N"/>
</dbReference>
<dbReference type="GO" id="GO:0006508">
    <property type="term" value="P:proteolysis"/>
    <property type="evidence" value="ECO:0007669"/>
    <property type="project" value="TreeGrafter"/>
</dbReference>
<evidence type="ECO:0000256" key="5">
    <source>
        <dbReference type="ARBA" id="ARBA00022723"/>
    </source>
</evidence>
<keyword evidence="10" id="KW-1185">Reference proteome</keyword>
<feature type="domain" description="Aminopeptidase P N-terminal" evidence="8">
    <location>
        <begin position="16"/>
        <end position="148"/>
    </location>
</feature>
<keyword evidence="5" id="KW-0479">Metal-binding</keyword>
<keyword evidence="6" id="KW-0378">Hydrolase</keyword>
<sequence>MLLSNIYKNVIFHAMFPKEVYIERRSRLRSKIRSGIALFVGNFEMPMNYRSNTYRFRQDSSFLYFFGLNQPELVGVMDFDAGTDSIYGNDVDIEDIIWMGPQPSLKEQAAGVGVVTTCPLKDLQGKVNAAIKAGRKIHFLPPYRHQNMMVLNDLLGVNYGVLSKYVSKELVKAVVSLRSIKDSYEIAEIDNACNVGYQMHVAAMRMCKPGVYEREIAGFIEGIALQGGGGVSFPVILSQHGETLHNHYHGNMLEAGKLMITDAGAEIASGYASDFTRVTPVGGKFTQKQKDIYNIVLAANNNTTMLAKPGVKYQDVHLAAARTITEGLMSLGLMHGNVDDAVKNGAHALFFPHGLGHMMGLDVHDMEDLGEDFVGYDEETSRIDQFGTAYLRLGRRLEPGFVITNEPGIYFIPALVQKWKEEKINSSFINFSKVEEYLDFGGIRLEDDLLITDKGCRLLGKKRIPITVEQVEEAANS</sequence>
<organism evidence="9 10">
    <name type="scientific">Acetobacteroides hydrogenigenes</name>
    <dbReference type="NCBI Taxonomy" id="979970"/>
    <lineage>
        <taxon>Bacteria</taxon>
        <taxon>Pseudomonadati</taxon>
        <taxon>Bacteroidota</taxon>
        <taxon>Bacteroidia</taxon>
        <taxon>Bacteroidales</taxon>
        <taxon>Rikenellaceae</taxon>
        <taxon>Acetobacteroides</taxon>
    </lineage>
</organism>
<evidence type="ECO:0000313" key="10">
    <source>
        <dbReference type="Proteomes" id="UP000294830"/>
    </source>
</evidence>
<dbReference type="Gene3D" id="3.90.230.10">
    <property type="entry name" value="Creatinase/methionine aminopeptidase superfamily"/>
    <property type="match status" value="1"/>
</dbReference>
<dbReference type="CDD" id="cd01087">
    <property type="entry name" value="Prolidase"/>
    <property type="match status" value="1"/>
</dbReference>
<dbReference type="InterPro" id="IPR029149">
    <property type="entry name" value="Creatin/AminoP/Spt16_N"/>
</dbReference>
<comment type="caution">
    <text evidence="9">The sequence shown here is derived from an EMBL/GenBank/DDBJ whole genome shotgun (WGS) entry which is preliminary data.</text>
</comment>
<dbReference type="PANTHER" id="PTHR43226:SF4">
    <property type="entry name" value="XAA-PRO AMINOPEPTIDASE 3"/>
    <property type="match status" value="1"/>
</dbReference>
<evidence type="ECO:0000259" key="8">
    <source>
        <dbReference type="SMART" id="SM01011"/>
    </source>
</evidence>
<accession>A0A4R2EVU5</accession>
<dbReference type="PANTHER" id="PTHR43226">
    <property type="entry name" value="XAA-PRO AMINOPEPTIDASE 3"/>
    <property type="match status" value="1"/>
</dbReference>
<dbReference type="GO" id="GO:0005829">
    <property type="term" value="C:cytosol"/>
    <property type="evidence" value="ECO:0007669"/>
    <property type="project" value="TreeGrafter"/>
</dbReference>
<dbReference type="AlphaFoldDB" id="A0A4R2EVU5"/>
<dbReference type="GO" id="GO:0070006">
    <property type="term" value="F:metalloaminopeptidase activity"/>
    <property type="evidence" value="ECO:0007669"/>
    <property type="project" value="InterPro"/>
</dbReference>
<dbReference type="SUPFAM" id="SSF55920">
    <property type="entry name" value="Creatinase/aminopeptidase"/>
    <property type="match status" value="1"/>
</dbReference>
<evidence type="ECO:0000256" key="4">
    <source>
        <dbReference type="ARBA" id="ARBA00012574"/>
    </source>
</evidence>
<comment type="cofactor">
    <cofactor evidence="2">
        <name>Mn(2+)</name>
        <dbReference type="ChEBI" id="CHEBI:29035"/>
    </cofactor>
</comment>
<evidence type="ECO:0000256" key="7">
    <source>
        <dbReference type="ARBA" id="ARBA00023211"/>
    </source>
</evidence>
<name>A0A4R2EVU5_9BACT</name>
<dbReference type="Gene3D" id="3.40.350.10">
    <property type="entry name" value="Creatinase/prolidase N-terminal domain"/>
    <property type="match status" value="1"/>
</dbReference>
<dbReference type="InterPro" id="IPR000994">
    <property type="entry name" value="Pept_M24"/>
</dbReference>
<keyword evidence="9" id="KW-0645">Protease</keyword>
<reference evidence="9 10" key="1">
    <citation type="submission" date="2019-03" db="EMBL/GenBank/DDBJ databases">
        <title>Genomic Encyclopedia of Archaeal and Bacterial Type Strains, Phase II (KMG-II): from individual species to whole genera.</title>
        <authorList>
            <person name="Goeker M."/>
        </authorList>
    </citation>
    <scope>NUCLEOTIDE SEQUENCE [LARGE SCALE GENOMIC DNA]</scope>
    <source>
        <strain evidence="9 10">RL-C</strain>
    </source>
</reference>
<evidence type="ECO:0000313" key="9">
    <source>
        <dbReference type="EMBL" id="TCN73294.1"/>
    </source>
</evidence>
<comment type="similarity">
    <text evidence="3">Belongs to the peptidase M24B family.</text>
</comment>
<keyword evidence="7" id="KW-0464">Manganese</keyword>
<proteinExistence type="inferred from homology"/>
<dbReference type="Pfam" id="PF05195">
    <property type="entry name" value="AMP_N"/>
    <property type="match status" value="1"/>
</dbReference>
<evidence type="ECO:0000256" key="3">
    <source>
        <dbReference type="ARBA" id="ARBA00008766"/>
    </source>
</evidence>
<dbReference type="InterPro" id="IPR036005">
    <property type="entry name" value="Creatinase/aminopeptidase-like"/>
</dbReference>
<dbReference type="EC" id="3.4.11.9" evidence="4"/>
<dbReference type="GO" id="GO:0030145">
    <property type="term" value="F:manganese ion binding"/>
    <property type="evidence" value="ECO:0007669"/>
    <property type="project" value="InterPro"/>
</dbReference>
<gene>
    <name evidence="9" type="ORF">CLV25_101517</name>
</gene>
<dbReference type="SUPFAM" id="SSF53092">
    <property type="entry name" value="Creatinase/prolidase N-terminal domain"/>
    <property type="match status" value="1"/>
</dbReference>
<dbReference type="EMBL" id="SLWB01000001">
    <property type="protein sequence ID" value="TCN73294.1"/>
    <property type="molecule type" value="Genomic_DNA"/>
</dbReference>
<comment type="catalytic activity">
    <reaction evidence="1">
        <text>Release of any N-terminal amino acid, including proline, that is linked to proline, even from a dipeptide or tripeptide.</text>
        <dbReference type="EC" id="3.4.11.9"/>
    </reaction>
</comment>
<dbReference type="InterPro" id="IPR052433">
    <property type="entry name" value="X-Pro_dipept-like"/>
</dbReference>
<keyword evidence="9" id="KW-0031">Aminopeptidase</keyword>
<evidence type="ECO:0000256" key="2">
    <source>
        <dbReference type="ARBA" id="ARBA00001936"/>
    </source>
</evidence>